<feature type="chain" id="PRO_5042892172" evidence="1">
    <location>
        <begin position="21"/>
        <end position="358"/>
    </location>
</feature>
<keyword evidence="1" id="KW-0732">Signal</keyword>
<dbReference type="AlphaFoldDB" id="A0AAP3APP7"/>
<gene>
    <name evidence="2" type="ORF">OKE68_09160</name>
</gene>
<dbReference type="EMBL" id="JAOZYT010000067">
    <property type="protein sequence ID" value="MCW0524481.1"/>
    <property type="molecule type" value="Genomic_DNA"/>
</dbReference>
<comment type="caution">
    <text evidence="2">The sequence shown here is derived from an EMBL/GenBank/DDBJ whole genome shotgun (WGS) entry which is preliminary data.</text>
</comment>
<dbReference type="Proteomes" id="UP001207440">
    <property type="component" value="Unassembled WGS sequence"/>
</dbReference>
<feature type="signal peptide" evidence="1">
    <location>
        <begin position="1"/>
        <end position="20"/>
    </location>
</feature>
<dbReference type="InterPro" id="IPR021365">
    <property type="entry name" value="DUF2891"/>
</dbReference>
<proteinExistence type="predicted"/>
<protein>
    <submittedName>
        <fullName evidence="2">DUF2891 domain-containing protein</fullName>
    </submittedName>
</protein>
<dbReference type="RefSeq" id="WP_064970688.1">
    <property type="nucleotide sequence ID" value="NZ_CP029760.1"/>
</dbReference>
<organism evidence="2 3">
    <name type="scientific">Riemerella anatipestifer</name>
    <name type="common">Moraxella anatipestifer</name>
    <dbReference type="NCBI Taxonomy" id="34085"/>
    <lineage>
        <taxon>Bacteria</taxon>
        <taxon>Pseudomonadati</taxon>
        <taxon>Bacteroidota</taxon>
        <taxon>Flavobacteriia</taxon>
        <taxon>Flavobacteriales</taxon>
        <taxon>Weeksellaceae</taxon>
        <taxon>Riemerella</taxon>
    </lineage>
</organism>
<dbReference type="Pfam" id="PF11199">
    <property type="entry name" value="DUF2891"/>
    <property type="match status" value="1"/>
</dbReference>
<evidence type="ECO:0000313" key="2">
    <source>
        <dbReference type="EMBL" id="MCW0524481.1"/>
    </source>
</evidence>
<accession>A0AAP3APP7</accession>
<evidence type="ECO:0000313" key="3">
    <source>
        <dbReference type="Proteomes" id="UP001207440"/>
    </source>
</evidence>
<sequence length="358" mass="41312">MKYKLFSLALAFGLFGNALAQETKKNSDEILVKLSNLPLHCIRCEYPNKTGHMINGEQDVALTPRQLHPVFYGCLDWHSSVHGHWMLVKLIKTRSNVSNYQEIVKILDESFNLEKIEAEANYFNKYKGSNVFERTYGWAWLLKLDQELATWDSPLGKQWHEKLQPLTRKIVSLWKDYLPKQTYPNRVGTHPNTAFALGFAIDWARATNNSIFEQELIQKSKQFFLEDRLIPAHLEPNGSDFFSPSLETAALMSRILPQKEYVKWLGQFFDRRGVDNIIKAPIISDVKDYQIVHLVGLSFSKSWCMKRISKALPKNHPLKEKFKVASKELLSNGLPLIFESDYGGDHWLASFALMAMEE</sequence>
<name>A0AAP3APP7_RIEAN</name>
<reference evidence="2" key="1">
    <citation type="submission" date="2022-10" db="EMBL/GenBank/DDBJ databases">
        <title>Sifting through the core-genome to identify putative cross-protective antigens against Riemerella anatipestifer.</title>
        <authorList>
            <person name="Zheng X."/>
            <person name="Zhang W."/>
        </authorList>
    </citation>
    <scope>NUCLEOTIDE SEQUENCE</scope>
    <source>
        <strain evidence="2">ZWRA178</strain>
    </source>
</reference>
<evidence type="ECO:0000256" key="1">
    <source>
        <dbReference type="SAM" id="SignalP"/>
    </source>
</evidence>